<evidence type="ECO:0000313" key="11">
    <source>
        <dbReference type="EMBL" id="AJF22906.1"/>
    </source>
</evidence>
<feature type="transmembrane region" description="Helical" evidence="9">
    <location>
        <begin position="135"/>
        <end position="153"/>
    </location>
</feature>
<feature type="transmembrane region" description="Helical" evidence="9">
    <location>
        <begin position="44"/>
        <end position="63"/>
    </location>
</feature>
<dbReference type="GO" id="GO:0016491">
    <property type="term" value="F:oxidoreductase activity"/>
    <property type="evidence" value="ECO:0007669"/>
    <property type="project" value="UniProtKB-KW"/>
</dbReference>
<evidence type="ECO:0000256" key="7">
    <source>
        <dbReference type="ARBA" id="ARBA00023136"/>
    </source>
</evidence>
<feature type="domain" description="Heme-copper oxidase subunit III family profile" evidence="10">
    <location>
        <begin position="17"/>
        <end position="268"/>
    </location>
</feature>
<accession>A0A0B5GCT9</accession>
<evidence type="ECO:0000256" key="9">
    <source>
        <dbReference type="SAM" id="Phobius"/>
    </source>
</evidence>
<dbReference type="Gene3D" id="1.10.287.70">
    <property type="match status" value="1"/>
</dbReference>
<dbReference type="InterPro" id="IPR035973">
    <property type="entry name" value="Cyt_c_oxidase_su3-like_sf"/>
</dbReference>
<keyword evidence="8 11" id="KW-0496">Mitochondrion</keyword>
<feature type="transmembrane region" description="Helical" evidence="9">
    <location>
        <begin position="21"/>
        <end position="38"/>
    </location>
</feature>
<dbReference type="PANTHER" id="PTHR11403:SF7">
    <property type="entry name" value="CYTOCHROME C OXIDASE SUBUNIT 3"/>
    <property type="match status" value="1"/>
</dbReference>
<evidence type="ECO:0000256" key="1">
    <source>
        <dbReference type="ARBA" id="ARBA00004141"/>
    </source>
</evidence>
<dbReference type="InterPro" id="IPR013833">
    <property type="entry name" value="Cyt_c_oxidase_su3_a-hlx"/>
</dbReference>
<feature type="transmembrane region" description="Helical" evidence="9">
    <location>
        <begin position="84"/>
        <end position="107"/>
    </location>
</feature>
<dbReference type="GO" id="GO:0019646">
    <property type="term" value="P:aerobic electron transport chain"/>
    <property type="evidence" value="ECO:0007669"/>
    <property type="project" value="InterPro"/>
</dbReference>
<feature type="transmembrane region" description="Helical" evidence="9">
    <location>
        <begin position="204"/>
        <end position="228"/>
    </location>
</feature>
<evidence type="ECO:0000256" key="6">
    <source>
        <dbReference type="ARBA" id="ARBA00022989"/>
    </source>
</evidence>
<proteinExistence type="inferred from homology"/>
<dbReference type="InterPro" id="IPR000298">
    <property type="entry name" value="Cyt_c_oxidase-like_su3"/>
</dbReference>
<dbReference type="GO" id="GO:0004129">
    <property type="term" value="F:cytochrome-c oxidase activity"/>
    <property type="evidence" value="ECO:0007669"/>
    <property type="project" value="InterPro"/>
</dbReference>
<dbReference type="Gene3D" id="1.20.120.80">
    <property type="entry name" value="Cytochrome c oxidase, subunit III, four-helix bundle"/>
    <property type="match status" value="1"/>
</dbReference>
<sequence>MVNLKFIHFFNSDLMDTKWPFFISNSLFLGIFYMLLSLKRFDWALQYSLLGFLLMVFFVFMWFREMFLESAIFGKYNRKVRGALTYGFLLFIVSECFFFGGFFWAYFDRFFHPVVYLGNSSLPYGIQSVFESKKSFVATLLLVSSGVFLNYGVYLTRLGSWIYSYILYFIATLEGVLFLCIQYYEYNKVLLFNITESVYSSSFYLLTGFHGFHVIVGLIFLLTSLSLFHYRYFFSKERTMLLMISVFYWHFVDIIWIFLYLTVYVWNFNLAYYQLH</sequence>
<comment type="subcellular location">
    <subcellularLocation>
        <location evidence="1">Membrane</location>
        <topology evidence="1">Multi-pass membrane protein</topology>
    </subcellularLocation>
</comment>
<reference evidence="11" key="1">
    <citation type="journal article" date="2014" name="Nucleic Acids Res.">
        <title>Widespread occurrence of organelle genome-encoded 5S rRNAs including permuted molecules.</title>
        <authorList>
            <person name="Valach M."/>
            <person name="Burger G."/>
            <person name="Gray M.W."/>
            <person name="Lang B.F."/>
        </authorList>
    </citation>
    <scope>NUCLEOTIDE SEQUENCE</scope>
    <source>
        <strain evidence="11">ATCC 50324</strain>
    </source>
</reference>
<keyword evidence="4 8" id="KW-0812">Transmembrane</keyword>
<dbReference type="RefSeq" id="YP_009118142.1">
    <property type="nucleotide sequence ID" value="NC_026312.1"/>
</dbReference>
<geneLocation type="mitochondrion" evidence="11"/>
<feature type="transmembrane region" description="Helical" evidence="9">
    <location>
        <begin position="165"/>
        <end position="184"/>
    </location>
</feature>
<keyword evidence="6 9" id="KW-1133">Transmembrane helix</keyword>
<dbReference type="GO" id="GO:0016020">
    <property type="term" value="C:membrane"/>
    <property type="evidence" value="ECO:0007669"/>
    <property type="project" value="UniProtKB-SubCell"/>
</dbReference>
<keyword evidence="7 9" id="KW-0472">Membrane</keyword>
<name>A0A0B5GCT9_STALP</name>
<evidence type="ECO:0000259" key="10">
    <source>
        <dbReference type="PROSITE" id="PS50253"/>
    </source>
</evidence>
<gene>
    <name evidence="11" type="primary">cox3</name>
</gene>
<protein>
    <recommendedName>
        <fullName evidence="3 8">Cytochrome c oxidase subunit 3</fullName>
    </recommendedName>
</protein>
<dbReference type="CDD" id="cd01665">
    <property type="entry name" value="Cyt_c_Oxidase_III"/>
    <property type="match status" value="1"/>
</dbReference>
<dbReference type="PROSITE" id="PS50253">
    <property type="entry name" value="COX3"/>
    <property type="match status" value="1"/>
</dbReference>
<dbReference type="InterPro" id="IPR033945">
    <property type="entry name" value="Cyt_c_oxase_su3_dom"/>
</dbReference>
<feature type="transmembrane region" description="Helical" evidence="9">
    <location>
        <begin position="240"/>
        <end position="266"/>
    </location>
</feature>
<dbReference type="Pfam" id="PF00510">
    <property type="entry name" value="COX3"/>
    <property type="match status" value="1"/>
</dbReference>
<evidence type="ECO:0000256" key="4">
    <source>
        <dbReference type="ARBA" id="ARBA00022692"/>
    </source>
</evidence>
<dbReference type="InterPro" id="IPR024791">
    <property type="entry name" value="Cyt_c/ubiquinol_Oxase_su3"/>
</dbReference>
<dbReference type="EMBL" id="KP165388">
    <property type="protein sequence ID" value="AJF22906.1"/>
    <property type="molecule type" value="Genomic_DNA"/>
</dbReference>
<dbReference type="PANTHER" id="PTHR11403">
    <property type="entry name" value="CYTOCHROME C OXIDASE SUBUNIT III"/>
    <property type="match status" value="1"/>
</dbReference>
<keyword evidence="5" id="KW-1278">Translocase</keyword>
<organism evidence="11">
    <name type="scientific">Stachyamoeba lipophora</name>
    <dbReference type="NCBI Taxonomy" id="463046"/>
    <lineage>
        <taxon>Eukaryota</taxon>
        <taxon>Discoba</taxon>
        <taxon>Heterolobosea</taxon>
        <taxon>Tetramitia</taxon>
        <taxon>Eutetramitia</taxon>
        <taxon>Gruberellidae</taxon>
        <taxon>Stachyamoeba</taxon>
    </lineage>
</organism>
<comment type="similarity">
    <text evidence="2 8">Belongs to the cytochrome c oxidase subunit 3 family.</text>
</comment>
<dbReference type="GeneID" id="22976102"/>
<evidence type="ECO:0000256" key="5">
    <source>
        <dbReference type="ARBA" id="ARBA00022967"/>
    </source>
</evidence>
<keyword evidence="11" id="KW-0560">Oxidoreductase</keyword>
<dbReference type="AlphaFoldDB" id="A0A0B5GCT9"/>
<comment type="function">
    <text evidence="8">Component of the cytochrome c oxidase, the last enzyme in the mitochondrial electron transport chain which drives oxidative phosphorylation. The respiratory chain contains 3 multisubunit complexes succinate dehydrogenase (complex II, CII), ubiquinol-cytochrome c oxidoreductase (cytochrome b-c1 complex, complex III, CIII) and cytochrome c oxidase (complex IV, CIV), that cooperate to transfer electrons derived from NADH and succinate to molecular oxygen, creating an electrochemical gradient over the inner membrane that drives transmembrane transport and the ATP synthase. Cytochrome c oxidase is the component of the respiratory chain that catalyzes the reduction of oxygen to water. Electrons originating from reduced cytochrome c in the intermembrane space (IMS) are transferred via the dinuclear copper A center (CU(A)) of subunit 2 and heme A of subunit 1 to the active site in subunit 1, a binuclear center (BNC) formed by heme A3 and copper B (CU(B)). The BNC reduces molecular oxygen to 2 water molecules using 4 electrons from cytochrome c in the IMS and 4 protons from the mitochondrial matrix.</text>
</comment>
<evidence type="ECO:0000256" key="3">
    <source>
        <dbReference type="ARBA" id="ARBA00015944"/>
    </source>
</evidence>
<evidence type="ECO:0000256" key="8">
    <source>
        <dbReference type="RuleBase" id="RU003375"/>
    </source>
</evidence>
<dbReference type="SUPFAM" id="SSF81452">
    <property type="entry name" value="Cytochrome c oxidase subunit III-like"/>
    <property type="match status" value="1"/>
</dbReference>
<evidence type="ECO:0000256" key="2">
    <source>
        <dbReference type="ARBA" id="ARBA00010581"/>
    </source>
</evidence>